<evidence type="ECO:0000256" key="3">
    <source>
        <dbReference type="ARBA" id="ARBA00022516"/>
    </source>
</evidence>
<evidence type="ECO:0000256" key="2">
    <source>
        <dbReference type="ARBA" id="ARBA00005402"/>
    </source>
</evidence>
<evidence type="ECO:0000256" key="5">
    <source>
        <dbReference type="ARBA" id="ARBA00022692"/>
    </source>
</evidence>
<feature type="transmembrane region" description="Helical" evidence="21">
    <location>
        <begin position="384"/>
        <end position="412"/>
    </location>
</feature>
<feature type="transmembrane region" description="Helical" evidence="21">
    <location>
        <begin position="241"/>
        <end position="259"/>
    </location>
</feature>
<keyword evidence="3" id="KW-0444">Lipid biosynthesis</keyword>
<evidence type="ECO:0000256" key="21">
    <source>
        <dbReference type="SAM" id="Phobius"/>
    </source>
</evidence>
<dbReference type="PROSITE" id="PS01018">
    <property type="entry name" value="STEROL_REDUCT_2"/>
    <property type="match status" value="1"/>
</dbReference>
<feature type="compositionally biased region" description="Low complexity" evidence="20">
    <location>
        <begin position="1"/>
        <end position="13"/>
    </location>
</feature>
<accession>A0AAW1PH74</accession>
<sequence>MTVTTRRGTTVGVEASADGGQATAKKKGWADSHGTGDRSGAWGLGGTLGTLVSYAGTLVLLVGCPAFAIYMWYTLTQLDGSVTALVQFAQKAGLQGVFMPGQQYKGPVTPKGNVPVYKANGVQCFLATHALFFLSWRLGYFDPARVYDLFGEMLAALNIVSLLFCLFLYIKGNVAPSSTDSGSTGSLIFDYYWGMELYPRLGKHFDLKTWTNCRMGMMGWSVLILCYAAKQRELYGHVADSMIVSVLLMEVYIFKFFIWETGYWGSMDIMHDRAGYYICWGCLVWVPSIYTSPALFLTTHPVQLGTPLAAAIALAGIACIYINYDSDRQRQVFRATEGRSYVWGKPPRKIKAQYETADGKTKTSLLLASGWWGLARHFHYLPEILAAFFWTAPALLSHPLPYFYVFFLTLLLTDRAFRDDVRCGAKYGEYWQQYRKLVPAKMIPFIF</sequence>
<dbReference type="Proteomes" id="UP001489004">
    <property type="component" value="Unassembled WGS sequence"/>
</dbReference>
<feature type="transmembrane region" description="Helical" evidence="21">
    <location>
        <begin position="51"/>
        <end position="73"/>
    </location>
</feature>
<dbReference type="InterPro" id="IPR001171">
    <property type="entry name" value="ERG24_DHCR-like"/>
</dbReference>
<organism evidence="22 23">
    <name type="scientific">[Myrmecia] bisecta</name>
    <dbReference type="NCBI Taxonomy" id="41462"/>
    <lineage>
        <taxon>Eukaryota</taxon>
        <taxon>Viridiplantae</taxon>
        <taxon>Chlorophyta</taxon>
        <taxon>core chlorophytes</taxon>
        <taxon>Trebouxiophyceae</taxon>
        <taxon>Trebouxiales</taxon>
        <taxon>Trebouxiaceae</taxon>
        <taxon>Myrmecia</taxon>
    </lineage>
</organism>
<dbReference type="InterPro" id="IPR018083">
    <property type="entry name" value="Sterol_reductase_CS"/>
</dbReference>
<dbReference type="GO" id="GO:0047598">
    <property type="term" value="F:7-dehydrocholesterol reductase activity"/>
    <property type="evidence" value="ECO:0007669"/>
    <property type="project" value="UniProtKB-EC"/>
</dbReference>
<dbReference type="AlphaFoldDB" id="A0AAW1PH74"/>
<evidence type="ECO:0000313" key="23">
    <source>
        <dbReference type="Proteomes" id="UP001489004"/>
    </source>
</evidence>
<keyword evidence="4" id="KW-0153">Cholesterol metabolism</keyword>
<evidence type="ECO:0000256" key="19">
    <source>
        <dbReference type="ARBA" id="ARBA00042688"/>
    </source>
</evidence>
<keyword evidence="5 21" id="KW-0812">Transmembrane</keyword>
<keyword evidence="10 21" id="KW-1133">Transmembrane helix</keyword>
<evidence type="ECO:0000256" key="6">
    <source>
        <dbReference type="ARBA" id="ARBA00022778"/>
    </source>
</evidence>
<keyword evidence="15" id="KW-1207">Sterol metabolism</keyword>
<keyword evidence="8" id="KW-0521">NADP</keyword>
<evidence type="ECO:0000256" key="4">
    <source>
        <dbReference type="ARBA" id="ARBA00022548"/>
    </source>
</evidence>
<keyword evidence="7" id="KW-0256">Endoplasmic reticulum</keyword>
<name>A0AAW1PH74_9CHLO</name>
<evidence type="ECO:0000256" key="14">
    <source>
        <dbReference type="ARBA" id="ARBA00023136"/>
    </source>
</evidence>
<reference evidence="22 23" key="1">
    <citation type="journal article" date="2024" name="Nat. Commun.">
        <title>Phylogenomics reveals the evolutionary origins of lichenization in chlorophyte algae.</title>
        <authorList>
            <person name="Puginier C."/>
            <person name="Libourel C."/>
            <person name="Otte J."/>
            <person name="Skaloud P."/>
            <person name="Haon M."/>
            <person name="Grisel S."/>
            <person name="Petersen M."/>
            <person name="Berrin J.G."/>
            <person name="Delaux P.M."/>
            <person name="Dal Grande F."/>
            <person name="Keller J."/>
        </authorList>
    </citation>
    <scope>NUCLEOTIDE SEQUENCE [LARGE SCALE GENOMIC DNA]</scope>
    <source>
        <strain evidence="22 23">SAG 2043</strain>
    </source>
</reference>
<evidence type="ECO:0000256" key="8">
    <source>
        <dbReference type="ARBA" id="ARBA00022857"/>
    </source>
</evidence>
<dbReference type="EMBL" id="JALJOR010000011">
    <property type="protein sequence ID" value="KAK9809170.1"/>
    <property type="molecule type" value="Genomic_DNA"/>
</dbReference>
<dbReference type="EC" id="1.3.1.21" evidence="17"/>
<dbReference type="Pfam" id="PF01222">
    <property type="entry name" value="ERG4_ERG24"/>
    <property type="match status" value="1"/>
</dbReference>
<dbReference type="GO" id="GO:0005789">
    <property type="term" value="C:endoplasmic reticulum membrane"/>
    <property type="evidence" value="ECO:0007669"/>
    <property type="project" value="UniProtKB-SubCell"/>
</dbReference>
<keyword evidence="12" id="KW-0756">Sterol biosynthesis</keyword>
<dbReference type="FunFam" id="1.20.120.1630:FF:000006">
    <property type="entry name" value="Putative 7-dehydrocholesterol reductase"/>
    <property type="match status" value="1"/>
</dbReference>
<protein>
    <recommendedName>
        <fullName evidence="18">7-dehydrocholesterol reductase</fullName>
        <ecNumber evidence="17">1.3.1.21</ecNumber>
    </recommendedName>
    <alternativeName>
        <fullName evidence="19">Sterol Delta(7)-reductase</fullName>
    </alternativeName>
</protein>
<evidence type="ECO:0000256" key="9">
    <source>
        <dbReference type="ARBA" id="ARBA00022955"/>
    </source>
</evidence>
<evidence type="ECO:0000256" key="13">
    <source>
        <dbReference type="ARBA" id="ARBA00023098"/>
    </source>
</evidence>
<feature type="transmembrane region" description="Helical" evidence="21">
    <location>
        <begin position="274"/>
        <end position="297"/>
    </location>
</feature>
<comment type="similarity">
    <text evidence="2">Belongs to the ERG4/ERG24 family.</text>
</comment>
<comment type="caution">
    <text evidence="22">The sequence shown here is derived from an EMBL/GenBank/DDBJ whole genome shotgun (WGS) entry which is preliminary data.</text>
</comment>
<evidence type="ECO:0000256" key="17">
    <source>
        <dbReference type="ARBA" id="ARBA00038851"/>
    </source>
</evidence>
<comment type="subcellular location">
    <subcellularLocation>
        <location evidence="1">Endoplasmic reticulum membrane</location>
        <topology evidence="1">Multi-pass membrane protein</topology>
    </subcellularLocation>
</comment>
<evidence type="ECO:0000313" key="22">
    <source>
        <dbReference type="EMBL" id="KAK9809170.1"/>
    </source>
</evidence>
<keyword evidence="14 21" id="KW-0472">Membrane</keyword>
<dbReference type="PANTHER" id="PTHR21257:SF38">
    <property type="entry name" value="7-DEHYDROCHOLESTEROL REDUCTASE"/>
    <property type="match status" value="1"/>
</dbReference>
<dbReference type="GO" id="GO:0016132">
    <property type="term" value="P:brassinosteroid biosynthetic process"/>
    <property type="evidence" value="ECO:0007669"/>
    <property type="project" value="TreeGrafter"/>
</dbReference>
<keyword evidence="6" id="KW-0152">Cholesterol biosynthesis</keyword>
<gene>
    <name evidence="22" type="ORF">WJX72_010602</name>
</gene>
<keyword evidence="11" id="KW-0560">Oxidoreductase</keyword>
<keyword evidence="16" id="KW-0753">Steroid metabolism</keyword>
<evidence type="ECO:0000256" key="11">
    <source>
        <dbReference type="ARBA" id="ARBA00023002"/>
    </source>
</evidence>
<feature type="transmembrane region" description="Helical" evidence="21">
    <location>
        <begin position="304"/>
        <end position="324"/>
    </location>
</feature>
<evidence type="ECO:0000256" key="20">
    <source>
        <dbReference type="SAM" id="MobiDB-lite"/>
    </source>
</evidence>
<keyword evidence="9" id="KW-0752">Steroid biosynthesis</keyword>
<feature type="transmembrane region" description="Helical" evidence="21">
    <location>
        <begin position="150"/>
        <end position="170"/>
    </location>
</feature>
<evidence type="ECO:0000256" key="10">
    <source>
        <dbReference type="ARBA" id="ARBA00022989"/>
    </source>
</evidence>
<evidence type="ECO:0000256" key="7">
    <source>
        <dbReference type="ARBA" id="ARBA00022824"/>
    </source>
</evidence>
<dbReference type="PANTHER" id="PTHR21257">
    <property type="entry name" value="DELTA(14)-STEROL REDUCTASE"/>
    <property type="match status" value="1"/>
</dbReference>
<evidence type="ECO:0000256" key="16">
    <source>
        <dbReference type="ARBA" id="ARBA00023221"/>
    </source>
</evidence>
<evidence type="ECO:0000256" key="18">
    <source>
        <dbReference type="ARBA" id="ARBA00039984"/>
    </source>
</evidence>
<proteinExistence type="inferred from homology"/>
<evidence type="ECO:0000256" key="12">
    <source>
        <dbReference type="ARBA" id="ARBA00023011"/>
    </source>
</evidence>
<keyword evidence="23" id="KW-1185">Reference proteome</keyword>
<dbReference type="Gene3D" id="1.20.120.1630">
    <property type="match status" value="1"/>
</dbReference>
<evidence type="ECO:0000256" key="15">
    <source>
        <dbReference type="ARBA" id="ARBA00023166"/>
    </source>
</evidence>
<evidence type="ECO:0000256" key="1">
    <source>
        <dbReference type="ARBA" id="ARBA00004477"/>
    </source>
</evidence>
<keyword evidence="13" id="KW-0443">Lipid metabolism</keyword>
<dbReference type="PROSITE" id="PS01017">
    <property type="entry name" value="STEROL_REDUCT_1"/>
    <property type="match status" value="1"/>
</dbReference>
<feature type="region of interest" description="Disordered" evidence="20">
    <location>
        <begin position="1"/>
        <end position="35"/>
    </location>
</feature>
<feature type="transmembrane region" description="Helical" evidence="21">
    <location>
        <begin position="120"/>
        <end position="138"/>
    </location>
</feature>
<dbReference type="GO" id="GO:0006695">
    <property type="term" value="P:cholesterol biosynthetic process"/>
    <property type="evidence" value="ECO:0007669"/>
    <property type="project" value="UniProtKB-KW"/>
</dbReference>